<sequence>MAQLVRIALQQDLKHSTVRRTFVPLSTGKATSPLLQKSRGSATIAEEACPELYVVRSCTVASVARCSVPGYVHREMEMCLQLSLLSRGGGSRSQLATSLYSG</sequence>
<accession>A0ABC9VRN3</accession>
<keyword evidence="2" id="KW-1185">Reference proteome</keyword>
<organism evidence="1 2">
    <name type="scientific">Grus japonensis</name>
    <name type="common">Japanese crane</name>
    <name type="synonym">Red-crowned crane</name>
    <dbReference type="NCBI Taxonomy" id="30415"/>
    <lineage>
        <taxon>Eukaryota</taxon>
        <taxon>Metazoa</taxon>
        <taxon>Chordata</taxon>
        <taxon>Craniata</taxon>
        <taxon>Vertebrata</taxon>
        <taxon>Euteleostomi</taxon>
        <taxon>Archelosauria</taxon>
        <taxon>Archosauria</taxon>
        <taxon>Dinosauria</taxon>
        <taxon>Saurischia</taxon>
        <taxon>Theropoda</taxon>
        <taxon>Coelurosauria</taxon>
        <taxon>Aves</taxon>
        <taxon>Neognathae</taxon>
        <taxon>Neoaves</taxon>
        <taxon>Gruiformes</taxon>
        <taxon>Gruidae</taxon>
        <taxon>Grus</taxon>
    </lineage>
</organism>
<dbReference type="AlphaFoldDB" id="A0ABC9VRN3"/>
<name>A0ABC9VRN3_GRUJA</name>
<evidence type="ECO:0000313" key="2">
    <source>
        <dbReference type="Proteomes" id="UP001623348"/>
    </source>
</evidence>
<comment type="caution">
    <text evidence="1">The sequence shown here is derived from an EMBL/GenBank/DDBJ whole genome shotgun (WGS) entry which is preliminary data.</text>
</comment>
<proteinExistence type="predicted"/>
<dbReference type="Proteomes" id="UP001623348">
    <property type="component" value="Unassembled WGS sequence"/>
</dbReference>
<dbReference type="EMBL" id="BAAFJT010000001">
    <property type="protein sequence ID" value="GAB0176114.1"/>
    <property type="molecule type" value="Genomic_DNA"/>
</dbReference>
<evidence type="ECO:0000313" key="1">
    <source>
        <dbReference type="EMBL" id="GAB0176114.1"/>
    </source>
</evidence>
<protein>
    <submittedName>
        <fullName evidence="1">Uncharacterized protein</fullName>
    </submittedName>
</protein>
<reference evidence="1 2" key="1">
    <citation type="submission" date="2024-06" db="EMBL/GenBank/DDBJ databases">
        <title>The draft genome of Grus japonensis, version 3.</title>
        <authorList>
            <person name="Nabeshima K."/>
            <person name="Suzuki S."/>
            <person name="Onuma M."/>
        </authorList>
    </citation>
    <scope>NUCLEOTIDE SEQUENCE [LARGE SCALE GENOMIC DNA]</scope>
    <source>
        <strain evidence="1 2">451A</strain>
    </source>
</reference>
<gene>
    <name evidence="1" type="ORF">GRJ2_000076600</name>
</gene>